<evidence type="ECO:0000313" key="2">
    <source>
        <dbReference type="Proteomes" id="UP000465360"/>
    </source>
</evidence>
<accession>A0A7I9YU59</accession>
<organism evidence="1 2">
    <name type="scientific">Mycobacterium bourgelatii</name>
    <dbReference type="NCBI Taxonomy" id="1273442"/>
    <lineage>
        <taxon>Bacteria</taxon>
        <taxon>Bacillati</taxon>
        <taxon>Actinomycetota</taxon>
        <taxon>Actinomycetes</taxon>
        <taxon>Mycobacteriales</taxon>
        <taxon>Mycobacteriaceae</taxon>
        <taxon>Mycobacterium</taxon>
    </lineage>
</organism>
<protein>
    <submittedName>
        <fullName evidence="1">Uncharacterized protein</fullName>
    </submittedName>
</protein>
<sequence length="53" mass="5009">MENNVAIAADTSSPAAAANPVIGTAAALAALNDEPIPATCVAAAVTNSGTATR</sequence>
<dbReference type="EMBL" id="BLKZ01000001">
    <property type="protein sequence ID" value="GFG92230.1"/>
    <property type="molecule type" value="Genomic_DNA"/>
</dbReference>
<evidence type="ECO:0000313" key="1">
    <source>
        <dbReference type="EMBL" id="GFG92230.1"/>
    </source>
</evidence>
<reference evidence="1 2" key="1">
    <citation type="journal article" date="2019" name="Emerg. Microbes Infect.">
        <title>Comprehensive subspecies identification of 175 nontuberculous mycobacteria species based on 7547 genomic profiles.</title>
        <authorList>
            <person name="Matsumoto Y."/>
            <person name="Kinjo T."/>
            <person name="Motooka D."/>
            <person name="Nabeya D."/>
            <person name="Jung N."/>
            <person name="Uechi K."/>
            <person name="Horii T."/>
            <person name="Iida T."/>
            <person name="Fujita J."/>
            <person name="Nakamura S."/>
        </authorList>
    </citation>
    <scope>NUCLEOTIDE SEQUENCE [LARGE SCALE GENOMIC DNA]</scope>
    <source>
        <strain evidence="1 2">JCM 30725</strain>
    </source>
</reference>
<name>A0A7I9YU59_MYCBU</name>
<proteinExistence type="predicted"/>
<comment type="caution">
    <text evidence="1">The sequence shown here is derived from an EMBL/GenBank/DDBJ whole genome shotgun (WGS) entry which is preliminary data.</text>
</comment>
<keyword evidence="2" id="KW-1185">Reference proteome</keyword>
<dbReference type="AlphaFoldDB" id="A0A7I9YU59"/>
<gene>
    <name evidence="1" type="ORF">MBOU_42720</name>
</gene>
<dbReference type="Proteomes" id="UP000465360">
    <property type="component" value="Unassembled WGS sequence"/>
</dbReference>